<feature type="domain" description="Tr-type G" evidence="8">
    <location>
        <begin position="21"/>
        <end position="203"/>
    </location>
</feature>
<dbReference type="InterPro" id="IPR005225">
    <property type="entry name" value="Small_GTP-bd"/>
</dbReference>
<dbReference type="Pfam" id="PF06421">
    <property type="entry name" value="LepA_C"/>
    <property type="match status" value="1"/>
</dbReference>
<dbReference type="PRINTS" id="PR00315">
    <property type="entry name" value="ELONGATNFCT"/>
</dbReference>
<dbReference type="InterPro" id="IPR027417">
    <property type="entry name" value="P-loop_NTPase"/>
</dbReference>
<keyword evidence="4 7" id="KW-0648">Protein biosynthesis</keyword>
<keyword evidence="5 7" id="KW-0342">GTP-binding</keyword>
<protein>
    <recommendedName>
        <fullName evidence="7">Elongation factor 4</fullName>
        <shortName evidence="7">EF-4</shortName>
        <ecNumber evidence="7">3.6.5.n1</ecNumber>
    </recommendedName>
    <alternativeName>
        <fullName evidence="7">Ribosomal back-translocase LepA</fullName>
    </alternativeName>
</protein>
<dbReference type="Pfam" id="PF00009">
    <property type="entry name" value="GTP_EFTU"/>
    <property type="match status" value="1"/>
</dbReference>
<dbReference type="EC" id="3.6.5.n1" evidence="7"/>
<evidence type="ECO:0000256" key="2">
    <source>
        <dbReference type="ARBA" id="ARBA00022741"/>
    </source>
</evidence>
<dbReference type="NCBIfam" id="TIGR00231">
    <property type="entry name" value="small_GTP"/>
    <property type="match status" value="1"/>
</dbReference>
<reference evidence="10" key="1">
    <citation type="journal article" date="2019" name="Int. J. Syst. Evol. Microbiol.">
        <title>The Global Catalogue of Microorganisms (GCM) 10K type strain sequencing project: providing services to taxonomists for standard genome sequencing and annotation.</title>
        <authorList>
            <consortium name="The Broad Institute Genomics Platform"/>
            <consortium name="The Broad Institute Genome Sequencing Center for Infectious Disease"/>
            <person name="Wu L."/>
            <person name="Ma J."/>
        </authorList>
    </citation>
    <scope>NUCLEOTIDE SEQUENCE [LARGE SCALE GENOMIC DNA]</scope>
    <source>
        <strain evidence="10">JCM 19212</strain>
    </source>
</reference>
<dbReference type="InterPro" id="IPR000795">
    <property type="entry name" value="T_Tr_GTP-bd_dom"/>
</dbReference>
<dbReference type="InterPro" id="IPR000640">
    <property type="entry name" value="EFG_V-like"/>
</dbReference>
<evidence type="ECO:0000313" key="9">
    <source>
        <dbReference type="EMBL" id="GAA5079520.1"/>
    </source>
</evidence>
<keyword evidence="7" id="KW-1003">Cell membrane</keyword>
<feature type="binding site" evidence="7">
    <location>
        <begin position="150"/>
        <end position="153"/>
    </location>
    <ligand>
        <name>GTP</name>
        <dbReference type="ChEBI" id="CHEBI:37565"/>
    </ligand>
</feature>
<dbReference type="InterPro" id="IPR004161">
    <property type="entry name" value="EFTu-like_2"/>
</dbReference>
<comment type="subcellular location">
    <subcellularLocation>
        <location evidence="7">Cell membrane</location>
        <topology evidence="7">Peripheral membrane protein</topology>
        <orientation evidence="7">Cytoplasmic side</orientation>
    </subcellularLocation>
</comment>
<evidence type="ECO:0000259" key="8">
    <source>
        <dbReference type="PROSITE" id="PS51722"/>
    </source>
</evidence>
<evidence type="ECO:0000256" key="7">
    <source>
        <dbReference type="HAMAP-Rule" id="MF_00071"/>
    </source>
</evidence>
<comment type="catalytic activity">
    <reaction evidence="7">
        <text>GTP + H2O = GDP + phosphate + H(+)</text>
        <dbReference type="Rhea" id="RHEA:19669"/>
        <dbReference type="ChEBI" id="CHEBI:15377"/>
        <dbReference type="ChEBI" id="CHEBI:15378"/>
        <dbReference type="ChEBI" id="CHEBI:37565"/>
        <dbReference type="ChEBI" id="CHEBI:43474"/>
        <dbReference type="ChEBI" id="CHEBI:58189"/>
        <dbReference type="EC" id="3.6.5.n1"/>
    </reaction>
</comment>
<keyword evidence="2 7" id="KW-0547">Nucleotide-binding</keyword>
<dbReference type="Gene3D" id="3.30.70.240">
    <property type="match status" value="1"/>
</dbReference>
<dbReference type="InterPro" id="IPR035654">
    <property type="entry name" value="LepA_IV"/>
</dbReference>
<keyword evidence="3 7" id="KW-0378">Hydrolase</keyword>
<dbReference type="InterPro" id="IPR013842">
    <property type="entry name" value="LepA_CTD"/>
</dbReference>
<proteinExistence type="inferred from homology"/>
<comment type="caution">
    <text evidence="9">The sequence shown here is derived from an EMBL/GenBank/DDBJ whole genome shotgun (WGS) entry which is preliminary data.</text>
</comment>
<dbReference type="InterPro" id="IPR031157">
    <property type="entry name" value="G_TR_CS"/>
</dbReference>
<comment type="similarity">
    <text evidence="1 7">Belongs to the TRAFAC class translation factor GTPase superfamily. Classic translation factor GTPase family. LepA subfamily.</text>
</comment>
<dbReference type="Gene3D" id="3.40.50.300">
    <property type="entry name" value="P-loop containing nucleotide triphosphate hydrolases"/>
    <property type="match status" value="1"/>
</dbReference>
<feature type="binding site" evidence="7">
    <location>
        <begin position="33"/>
        <end position="38"/>
    </location>
    <ligand>
        <name>GTP</name>
        <dbReference type="ChEBI" id="CHEBI:37565"/>
    </ligand>
</feature>
<evidence type="ECO:0000256" key="3">
    <source>
        <dbReference type="ARBA" id="ARBA00022801"/>
    </source>
</evidence>
<dbReference type="InterPro" id="IPR038363">
    <property type="entry name" value="LepA_C_sf"/>
</dbReference>
<gene>
    <name evidence="7 9" type="primary">lepA</name>
    <name evidence="9" type="ORF">GCM10025759_27720</name>
</gene>
<evidence type="ECO:0000256" key="5">
    <source>
        <dbReference type="ARBA" id="ARBA00023134"/>
    </source>
</evidence>
<dbReference type="SUPFAM" id="SSF54980">
    <property type="entry name" value="EF-G C-terminal domain-like"/>
    <property type="match status" value="2"/>
</dbReference>
<dbReference type="SUPFAM" id="SSF52540">
    <property type="entry name" value="P-loop containing nucleoside triphosphate hydrolases"/>
    <property type="match status" value="1"/>
</dbReference>
<dbReference type="CDD" id="cd01890">
    <property type="entry name" value="LepA"/>
    <property type="match status" value="1"/>
</dbReference>
<evidence type="ECO:0000256" key="1">
    <source>
        <dbReference type="ARBA" id="ARBA00005454"/>
    </source>
</evidence>
<evidence type="ECO:0000256" key="4">
    <source>
        <dbReference type="ARBA" id="ARBA00022917"/>
    </source>
</evidence>
<dbReference type="Pfam" id="PF00679">
    <property type="entry name" value="EFG_C"/>
    <property type="match status" value="1"/>
</dbReference>
<dbReference type="PANTHER" id="PTHR43512:SF4">
    <property type="entry name" value="TRANSLATION FACTOR GUF1 HOMOLOG, CHLOROPLASTIC"/>
    <property type="match status" value="1"/>
</dbReference>
<organism evidence="9 10">
    <name type="scientific">Lysobacter panacisoli</name>
    <dbReference type="NCBI Taxonomy" id="1255263"/>
    <lineage>
        <taxon>Bacteria</taxon>
        <taxon>Pseudomonadati</taxon>
        <taxon>Pseudomonadota</taxon>
        <taxon>Gammaproteobacteria</taxon>
        <taxon>Lysobacterales</taxon>
        <taxon>Lysobacteraceae</taxon>
        <taxon>Lysobacter</taxon>
    </lineage>
</organism>
<keyword evidence="6 7" id="KW-0472">Membrane</keyword>
<dbReference type="Gene3D" id="3.30.70.870">
    <property type="entry name" value="Elongation Factor G (Translational Gtpase), domain 3"/>
    <property type="match status" value="1"/>
</dbReference>
<comment type="function">
    <text evidence="7">Required for accurate and efficient protein synthesis under certain stress conditions. May act as a fidelity factor of the translation reaction, by catalyzing a one-codon backward translocation of tRNAs on improperly translocated ribosomes. Back-translocation proceeds from a post-translocation (POST) complex to a pre-translocation (PRE) complex, thus giving elongation factor G a second chance to translocate the tRNAs correctly. Binds to ribosomes in a GTP-dependent manner.</text>
</comment>
<evidence type="ECO:0000256" key="6">
    <source>
        <dbReference type="ARBA" id="ARBA00023136"/>
    </source>
</evidence>
<dbReference type="PROSITE" id="PS51722">
    <property type="entry name" value="G_TR_2"/>
    <property type="match status" value="1"/>
</dbReference>
<evidence type="ECO:0000313" key="10">
    <source>
        <dbReference type="Proteomes" id="UP001501083"/>
    </source>
</evidence>
<accession>A0ABP9LNK2</accession>
<dbReference type="HAMAP" id="MF_00071">
    <property type="entry name" value="LepA"/>
    <property type="match status" value="1"/>
</dbReference>
<sequence length="616" mass="68151">MCDNFSLIFKEPASLARPRMQQIRNFSIIAHVDHGKSTLADRIIQLCGGLEAREMEAQVLDSNPIERERGITIKAQSVSLPYKAKDGQTYFLNFIDTPGHVDFSYEVSRSLAACEGALLVVDAAQGVEAQSVANCYTAVEQGLEVVPVLNKIDLPTADIERAKAEIEAVIGIDAEDAVAISAKTGLNVQDVLEAIVHRIPPPKPRDTDKLQALIIDSWFDNYLGVVSLVRVMQGEIKPGDKLLVMSTGRTHQVDKVGVFTPKRKDLPKLGAGEVGWIHASIKDVHGAPVGDTLTLAGDPAAKPLPGFQEMQPRVFAGLFPVDAEDYPDLREALDKLRLNDAALRFEPESSEAMGFGFRCGFLGMLHMEIVQERLEREYNLNLISTAPTVIYEVLKTDGSIVPMDNPAKLPPVNMVEEIREPIIRANILTPPDYVGNVITLCEEKRGVQIGIQYMGGQVQISYELPMAEVVLDFFDKLKSVSRGYASLDYHFLRFEAGPFVRVDTLINGDKVDALSIITHRSHADRRGRDLCEKMKELIPRQMFDVAIQAAIGSQIIARSTVKAMRKNVLAKCYGGDISRKKKLLEKQKEGKKRMKQVGRVEIPQEAFLAVLQVDSK</sequence>
<dbReference type="EMBL" id="BAABKY010000004">
    <property type="protein sequence ID" value="GAA5079520.1"/>
    <property type="molecule type" value="Genomic_DNA"/>
</dbReference>
<dbReference type="Gene3D" id="2.40.30.10">
    <property type="entry name" value="Translation factors"/>
    <property type="match status" value="1"/>
</dbReference>
<keyword evidence="10" id="KW-1185">Reference proteome</keyword>
<dbReference type="InterPro" id="IPR035647">
    <property type="entry name" value="EFG_III/V"/>
</dbReference>
<dbReference type="CDD" id="cd03699">
    <property type="entry name" value="EF4_II"/>
    <property type="match status" value="1"/>
</dbReference>
<dbReference type="InterPro" id="IPR006297">
    <property type="entry name" value="EF-4"/>
</dbReference>
<name>A0ABP9LNK2_9GAMM</name>
<dbReference type="PANTHER" id="PTHR43512">
    <property type="entry name" value="TRANSLATION FACTOR GUF1-RELATED"/>
    <property type="match status" value="1"/>
</dbReference>
<keyword evidence="9" id="KW-0251">Elongation factor</keyword>
<dbReference type="Proteomes" id="UP001501083">
    <property type="component" value="Unassembled WGS sequence"/>
</dbReference>
<dbReference type="Gene3D" id="3.30.70.2570">
    <property type="entry name" value="Elongation factor 4, C-terminal domain"/>
    <property type="match status" value="1"/>
</dbReference>
<dbReference type="SMART" id="SM00838">
    <property type="entry name" value="EFG_C"/>
    <property type="match status" value="1"/>
</dbReference>
<dbReference type="CDD" id="cd03709">
    <property type="entry name" value="lepA_C"/>
    <property type="match status" value="1"/>
</dbReference>
<dbReference type="PROSITE" id="PS00301">
    <property type="entry name" value="G_TR_1"/>
    <property type="match status" value="1"/>
</dbReference>
<dbReference type="CDD" id="cd16260">
    <property type="entry name" value="EF4_III"/>
    <property type="match status" value="1"/>
</dbReference>
<dbReference type="Pfam" id="PF03144">
    <property type="entry name" value="GTP_EFTU_D2"/>
    <property type="match status" value="1"/>
</dbReference>
<dbReference type="NCBIfam" id="TIGR01393">
    <property type="entry name" value="lepA"/>
    <property type="match status" value="1"/>
</dbReference>
<dbReference type="GO" id="GO:0003746">
    <property type="term" value="F:translation elongation factor activity"/>
    <property type="evidence" value="ECO:0007669"/>
    <property type="project" value="UniProtKB-KW"/>
</dbReference>